<dbReference type="EMBL" id="DAASXX010000065">
    <property type="protein sequence ID" value="HAE7520126.1"/>
    <property type="molecule type" value="Genomic_DNA"/>
</dbReference>
<reference evidence="1" key="3">
    <citation type="submission" date="2019-03" db="EMBL/GenBank/DDBJ databases">
        <authorList>
            <person name="Ashton P.M."/>
            <person name="Dallman T."/>
            <person name="Nair S."/>
            <person name="De Pinna E."/>
            <person name="Peters T."/>
            <person name="Grant K."/>
        </authorList>
    </citation>
    <scope>NUCLEOTIDE SEQUENCE [LARGE SCALE GENOMIC DNA]</scope>
    <source>
        <strain evidence="1">314986</strain>
    </source>
</reference>
<dbReference type="Gene3D" id="2.40.50.650">
    <property type="match status" value="1"/>
</dbReference>
<dbReference type="Proteomes" id="UP000839596">
    <property type="component" value="Unassembled WGS sequence"/>
</dbReference>
<dbReference type="Pfam" id="PF11183">
    <property type="entry name" value="PmrD"/>
    <property type="match status" value="1"/>
</dbReference>
<organism evidence="1">
    <name type="scientific">Salmonella enterica subsp. enterica serovar Javiana</name>
    <dbReference type="NCBI Taxonomy" id="363569"/>
    <lineage>
        <taxon>Bacteria</taxon>
        <taxon>Pseudomonadati</taxon>
        <taxon>Pseudomonadota</taxon>
        <taxon>Gammaproteobacteria</taxon>
        <taxon>Enterobacterales</taxon>
        <taxon>Enterobacteriaceae</taxon>
        <taxon>Salmonella</taxon>
    </lineage>
</organism>
<evidence type="ECO:0000313" key="1">
    <source>
        <dbReference type="EMBL" id="ECG4536773.1"/>
    </source>
</evidence>
<dbReference type="EMBL" id="AAIOLQ010000005">
    <property type="protein sequence ID" value="ECG4536773.1"/>
    <property type="molecule type" value="Genomic_DNA"/>
</dbReference>
<evidence type="ECO:0000313" key="3">
    <source>
        <dbReference type="EMBL" id="HAE6051961.1"/>
    </source>
</evidence>
<name>A0A5Y2YCU6_SALET</name>
<dbReference type="InterPro" id="IPR044854">
    <property type="entry name" value="IraM/PmrD"/>
</dbReference>
<dbReference type="EMBL" id="DAAMJS010000002">
    <property type="protein sequence ID" value="HAC6946900.1"/>
    <property type="molecule type" value="Genomic_DNA"/>
</dbReference>
<accession>A0A5Y2YCU6</accession>
<dbReference type="InterPro" id="IPR038679">
    <property type="entry name" value="PmrD_sf"/>
</dbReference>
<comment type="caution">
    <text evidence="1">The sequence shown here is derived from an EMBL/GenBank/DDBJ whole genome shotgun (WGS) entry which is preliminary data.</text>
</comment>
<reference evidence="2" key="1">
    <citation type="journal article" date="2018" name="Genome Biol.">
        <title>SKESA: strategic k-mer extension for scrupulous assemblies.</title>
        <authorList>
            <person name="Souvorov A."/>
            <person name="Agarwala R."/>
            <person name="Lipman D.J."/>
        </authorList>
    </citation>
    <scope>NUCLEOTIDE SEQUENCE</scope>
    <source>
        <strain evidence="4">09-0793</strain>
        <strain evidence="3">12-2229</strain>
        <strain evidence="5">13-4047</strain>
        <strain evidence="2">13-7331</strain>
    </source>
</reference>
<proteinExistence type="predicted"/>
<sequence length="86" mass="10303">MEWLVIDVIYIKSTRHYILTLHSASLKMMAEVLTEYPVNTGDVLYPVRDAEYLINKKEFQRLRFFSASLFSVTHWNSLKNERHHEM</sequence>
<evidence type="ECO:0000313" key="2">
    <source>
        <dbReference type="EMBL" id="HAC6946900.1"/>
    </source>
</evidence>
<protein>
    <submittedName>
        <fullName evidence="1">Polymyxin B resistance protein pmrD</fullName>
    </submittedName>
</protein>
<dbReference type="EMBL" id="DAASLT010000009">
    <property type="protein sequence ID" value="HAE6051961.1"/>
    <property type="molecule type" value="Genomic_DNA"/>
</dbReference>
<reference evidence="2" key="2">
    <citation type="submission" date="2018-07" db="EMBL/GenBank/DDBJ databases">
        <authorList>
            <consortium name="NCBI Pathogen Detection Project"/>
        </authorList>
    </citation>
    <scope>NUCLEOTIDE SEQUENCE</scope>
    <source>
        <strain evidence="4">09-0793</strain>
        <strain evidence="3">12-2229</strain>
        <strain evidence="5">13-4047</strain>
        <strain evidence="2">13-7331</strain>
    </source>
</reference>
<dbReference type="EMBL" id="DAASZT010000004">
    <property type="protein sequence ID" value="HAE7704290.1"/>
    <property type="molecule type" value="Genomic_DNA"/>
</dbReference>
<evidence type="ECO:0000313" key="4">
    <source>
        <dbReference type="EMBL" id="HAE7520126.1"/>
    </source>
</evidence>
<dbReference type="AlphaFoldDB" id="A0A5Y2YCU6"/>
<evidence type="ECO:0000313" key="5">
    <source>
        <dbReference type="EMBL" id="HAE7704290.1"/>
    </source>
</evidence>
<gene>
    <name evidence="1" type="ORF">E0S65_08710</name>
    <name evidence="2" type="ORF">G0D41_06865</name>
    <name evidence="3" type="ORF">G4I76_003792</name>
    <name evidence="4" type="ORF">G4P10_004662</name>
    <name evidence="5" type="ORF">G4P47_003280</name>
</gene>